<dbReference type="PRINTS" id="PR00370">
    <property type="entry name" value="FMOXYGENASE"/>
</dbReference>
<dbReference type="PANTHER" id="PTHR42877">
    <property type="entry name" value="L-ORNITHINE N(5)-MONOOXYGENASE-RELATED"/>
    <property type="match status" value="1"/>
</dbReference>
<protein>
    <recommendedName>
        <fullName evidence="7">Flavin-containing monooxygenase</fullName>
    </recommendedName>
</protein>
<dbReference type="Pfam" id="PF00743">
    <property type="entry name" value="FMO-like"/>
    <property type="match status" value="1"/>
</dbReference>
<evidence type="ECO:0000256" key="4">
    <source>
        <dbReference type="ARBA" id="ARBA00023002"/>
    </source>
</evidence>
<proteinExistence type="inferred from homology"/>
<dbReference type="SUPFAM" id="SSF51905">
    <property type="entry name" value="FAD/NAD(P)-binding domain"/>
    <property type="match status" value="2"/>
</dbReference>
<dbReference type="InterPro" id="IPR000960">
    <property type="entry name" value="Flavin_mOase"/>
</dbReference>
<keyword evidence="4" id="KW-0560">Oxidoreductase</keyword>
<dbReference type="Gene3D" id="3.50.50.60">
    <property type="entry name" value="FAD/NAD(P)-binding domain"/>
    <property type="match status" value="2"/>
</dbReference>
<evidence type="ECO:0000256" key="3">
    <source>
        <dbReference type="ARBA" id="ARBA00022827"/>
    </source>
</evidence>
<sequence length="482" mass="55236">MGLPSVAIIGSGFSGMVAAIQLKKRLNIIAEVFESTNDIGGTWSYNLYPGCACDVPSHLYSFSFELNPNWSQTYSSQKEIHQYMRDVAKKYDVYKQTQFETEVVRITWIEKTKKWEIELKTAGSDTKNQMKYFDFVFSGVGALRVPNVPEEFQTFEGKILHSAYWETDYDLTNKKIAIIGNVKKVSHLYSYQRTPTWVTSRNQVSYSNFTKKMFRYFPILMYIYRLLQFFLRESRFGVWGDTSSLIARIYKRIITREMTKVLVSKGRSDLLPKLIPTIEPGCKRIGVSDDYLQALCEDNVTINVSPIAKIKGRTIITKDGTETEVDVLCLATGFNTNGFLGDLKVQGRNGVCLDTLWKENSAKTYKTVNIHGFPNFFMMLGPGSGLGHNSVVTNIECQVDYGISMIEYMLKNNITCMDPTEKAQEKFTTKLQSGFKGTTWTSGCNSWYFSETGIIQFLWPKTIISFYFMLKKKNYETDYIKN</sequence>
<dbReference type="PANTHER" id="PTHR42877:SF4">
    <property type="entry name" value="FAD_NAD(P)-BINDING DOMAIN-CONTAINING PROTEIN-RELATED"/>
    <property type="match status" value="1"/>
</dbReference>
<name>A0A8H7STC8_9FUNG</name>
<dbReference type="InterPro" id="IPR020946">
    <property type="entry name" value="Flavin_mOase-like"/>
</dbReference>
<keyword evidence="3" id="KW-0274">FAD</keyword>
<dbReference type="AlphaFoldDB" id="A0A8H7STC8"/>
<organism evidence="5 6">
    <name type="scientific">Thamnidium elegans</name>
    <dbReference type="NCBI Taxonomy" id="101142"/>
    <lineage>
        <taxon>Eukaryota</taxon>
        <taxon>Fungi</taxon>
        <taxon>Fungi incertae sedis</taxon>
        <taxon>Mucoromycota</taxon>
        <taxon>Mucoromycotina</taxon>
        <taxon>Mucoromycetes</taxon>
        <taxon>Mucorales</taxon>
        <taxon>Mucorineae</taxon>
        <taxon>Mucoraceae</taxon>
        <taxon>Thamnidium</taxon>
    </lineage>
</organism>
<dbReference type="GO" id="GO:0050661">
    <property type="term" value="F:NADP binding"/>
    <property type="evidence" value="ECO:0007669"/>
    <property type="project" value="InterPro"/>
</dbReference>
<comment type="similarity">
    <text evidence="1">Belongs to the FAD-binding monooxygenase family.</text>
</comment>
<dbReference type="InterPro" id="IPR051209">
    <property type="entry name" value="FAD-bind_Monooxygenase_sf"/>
</dbReference>
<dbReference type="EMBL" id="JAEPRE010000015">
    <property type="protein sequence ID" value="KAG2236579.1"/>
    <property type="molecule type" value="Genomic_DNA"/>
</dbReference>
<comment type="caution">
    <text evidence="5">The sequence shown here is derived from an EMBL/GenBank/DDBJ whole genome shotgun (WGS) entry which is preliminary data.</text>
</comment>
<dbReference type="Proteomes" id="UP000613177">
    <property type="component" value="Unassembled WGS sequence"/>
</dbReference>
<gene>
    <name evidence="5" type="ORF">INT48_000133</name>
</gene>
<dbReference type="GO" id="GO:0004499">
    <property type="term" value="F:N,N-dimethylaniline monooxygenase activity"/>
    <property type="evidence" value="ECO:0007669"/>
    <property type="project" value="InterPro"/>
</dbReference>
<evidence type="ECO:0000256" key="1">
    <source>
        <dbReference type="ARBA" id="ARBA00010139"/>
    </source>
</evidence>
<keyword evidence="6" id="KW-1185">Reference proteome</keyword>
<dbReference type="GO" id="GO:0050660">
    <property type="term" value="F:flavin adenine dinucleotide binding"/>
    <property type="evidence" value="ECO:0007669"/>
    <property type="project" value="InterPro"/>
</dbReference>
<evidence type="ECO:0000256" key="2">
    <source>
        <dbReference type="ARBA" id="ARBA00022630"/>
    </source>
</evidence>
<keyword evidence="2" id="KW-0285">Flavoprotein</keyword>
<evidence type="ECO:0000313" key="6">
    <source>
        <dbReference type="Proteomes" id="UP000613177"/>
    </source>
</evidence>
<accession>A0A8H7STC8</accession>
<reference evidence="5" key="1">
    <citation type="submission" date="2021-01" db="EMBL/GenBank/DDBJ databases">
        <title>Metabolic potential, ecology and presence of endohyphal bacteria is reflected in genomic diversity of Mucoromycotina.</title>
        <authorList>
            <person name="Muszewska A."/>
            <person name="Okrasinska A."/>
            <person name="Steczkiewicz K."/>
            <person name="Drgas O."/>
            <person name="Orlowska M."/>
            <person name="Perlinska-Lenart U."/>
            <person name="Aleksandrzak-Piekarczyk T."/>
            <person name="Szatraj K."/>
            <person name="Zielenkiewicz U."/>
            <person name="Pilsyk S."/>
            <person name="Malc E."/>
            <person name="Mieczkowski P."/>
            <person name="Kruszewska J.S."/>
            <person name="Biernat P."/>
            <person name="Pawlowska J."/>
        </authorList>
    </citation>
    <scope>NUCLEOTIDE SEQUENCE</scope>
    <source>
        <strain evidence="5">WA0000018081</strain>
    </source>
</reference>
<evidence type="ECO:0000313" key="5">
    <source>
        <dbReference type="EMBL" id="KAG2236579.1"/>
    </source>
</evidence>
<evidence type="ECO:0008006" key="7">
    <source>
        <dbReference type="Google" id="ProtNLM"/>
    </source>
</evidence>
<dbReference type="InterPro" id="IPR036188">
    <property type="entry name" value="FAD/NAD-bd_sf"/>
</dbReference>